<name>A0A1X7VX66_AMPQE</name>
<dbReference type="AlphaFoldDB" id="A0A1X7VX66"/>
<dbReference type="InParanoid" id="A0A1X7VX66"/>
<organism evidence="2">
    <name type="scientific">Amphimedon queenslandica</name>
    <name type="common">Sponge</name>
    <dbReference type="NCBI Taxonomy" id="400682"/>
    <lineage>
        <taxon>Eukaryota</taxon>
        <taxon>Metazoa</taxon>
        <taxon>Porifera</taxon>
        <taxon>Demospongiae</taxon>
        <taxon>Heteroscleromorpha</taxon>
        <taxon>Haplosclerida</taxon>
        <taxon>Niphatidae</taxon>
        <taxon>Amphimedon</taxon>
    </lineage>
</organism>
<accession>A0A1X7VX66</accession>
<feature type="region of interest" description="Disordered" evidence="1">
    <location>
        <begin position="99"/>
        <end position="118"/>
    </location>
</feature>
<evidence type="ECO:0000313" key="2">
    <source>
        <dbReference type="EnsemblMetazoa" id="Aqu2.1.44460_001"/>
    </source>
</evidence>
<dbReference type="OrthoDB" id="6152127at2759"/>
<evidence type="ECO:0000256" key="1">
    <source>
        <dbReference type="SAM" id="MobiDB-lite"/>
    </source>
</evidence>
<reference evidence="2" key="1">
    <citation type="submission" date="2017-05" db="UniProtKB">
        <authorList>
            <consortium name="EnsemblMetazoa"/>
        </authorList>
    </citation>
    <scope>IDENTIFICATION</scope>
</reference>
<feature type="compositionally biased region" description="Basic and acidic residues" evidence="1">
    <location>
        <begin position="99"/>
        <end position="110"/>
    </location>
</feature>
<dbReference type="EnsemblMetazoa" id="Aqu2.1.44460_001">
    <property type="protein sequence ID" value="Aqu2.1.44460_001"/>
    <property type="gene ID" value="Aqu2.1.44460"/>
</dbReference>
<proteinExistence type="predicted"/>
<sequence>MENKLNTSAQSQLPGGIYWNPEPNIREILSKLEPSNDIFEAVLGLHDYLSTAIPNLCQESLSNLVEVKKNKTMKWLDTLPEEKQDKVLSLAMERRLVVANEQKENNEKRSEKRRKKNA</sequence>
<protein>
    <submittedName>
        <fullName evidence="2">Uncharacterized protein</fullName>
    </submittedName>
</protein>